<reference evidence="2 3" key="1">
    <citation type="journal article" date="2018" name="Nature">
        <title>A major lineage of non-tailed dsDNA viruses as unrecognized killers of marine bacteria.</title>
        <authorList>
            <person name="Kauffman K.M."/>
            <person name="Hussain F.A."/>
            <person name="Yang J."/>
            <person name="Arevalo P."/>
            <person name="Brown J.M."/>
            <person name="Chang W.K."/>
            <person name="VanInsberghe D."/>
            <person name="Elsherbini J."/>
            <person name="Sharma R.S."/>
            <person name="Cutler M.B."/>
            <person name="Kelly L."/>
            <person name="Polz M.F."/>
        </authorList>
    </citation>
    <scope>NUCLEOTIDE SEQUENCE [LARGE SCALE GENOMIC DNA]</scope>
    <source>
        <strain evidence="2 3">10N.286.55.E1</strain>
    </source>
</reference>
<accession>A0AA44VSC5</accession>
<gene>
    <name evidence="2" type="ORF">BCV38_08015</name>
</gene>
<dbReference type="Pfam" id="PF13020">
    <property type="entry name" value="NOV_C"/>
    <property type="match status" value="1"/>
</dbReference>
<dbReference type="RefSeq" id="WP_102296264.1">
    <property type="nucleotide sequence ID" value="NZ_JAAHTI010000001.1"/>
</dbReference>
<feature type="domain" description="Protein NO VEIN C-terminal" evidence="1">
    <location>
        <begin position="246"/>
        <end position="337"/>
    </location>
</feature>
<proteinExistence type="predicted"/>
<dbReference type="GeneID" id="69648936"/>
<dbReference type="Proteomes" id="UP000239763">
    <property type="component" value="Unassembled WGS sequence"/>
</dbReference>
<keyword evidence="3" id="KW-1185">Reference proteome</keyword>
<dbReference type="InterPro" id="IPR024975">
    <property type="entry name" value="NOV_C"/>
</dbReference>
<sequence>MKITKKIIKKFLSEFDENDESKALASRGDFLRKFPLKSLSQLSLDDYVIGKGTASFCAMVEAKTKGWANIQGATASKFGIYYGKKKGDPHDKYRPSKKFGSTTNEAFASIKNSLVNLIELGGELDFKGIDLNPFSQMFKAKILSLYFPESYINICSEEHILDFAQEIGLPDGKYVSEYQHLIIKEKLSNPDTKEWSNPKFMSFLYSQFSENENGIPNISKPRKRPKRKVNFEDILDNQNKIGLLSENYALEWEKNRLIGLGFGDLVKEIENRTEYPAYGYDFLSYSKPGIERYIEVKSIGKKSNGQYRFFLSDNEMTISKSSEHKEEYYFYLVKYGKDGTPADLYIKKATEMYEDSNIEPCAYSINFELSV</sequence>
<evidence type="ECO:0000313" key="3">
    <source>
        <dbReference type="Proteomes" id="UP000239763"/>
    </source>
</evidence>
<evidence type="ECO:0000259" key="1">
    <source>
        <dbReference type="Pfam" id="PF13020"/>
    </source>
</evidence>
<comment type="caution">
    <text evidence="2">The sequence shown here is derived from an EMBL/GenBank/DDBJ whole genome shotgun (WGS) entry which is preliminary data.</text>
</comment>
<dbReference type="EMBL" id="MCSB01000024">
    <property type="protein sequence ID" value="PME26985.1"/>
    <property type="molecule type" value="Genomic_DNA"/>
</dbReference>
<organism evidence="2 3">
    <name type="scientific">Vibrio lentus</name>
    <dbReference type="NCBI Taxonomy" id="136468"/>
    <lineage>
        <taxon>Bacteria</taxon>
        <taxon>Pseudomonadati</taxon>
        <taxon>Pseudomonadota</taxon>
        <taxon>Gammaproteobacteria</taxon>
        <taxon>Vibrionales</taxon>
        <taxon>Vibrionaceae</taxon>
        <taxon>Vibrio</taxon>
    </lineage>
</organism>
<protein>
    <submittedName>
        <fullName evidence="2">Hexulose-6-phosphate synthase</fullName>
    </submittedName>
</protein>
<evidence type="ECO:0000313" key="2">
    <source>
        <dbReference type="EMBL" id="PME26985.1"/>
    </source>
</evidence>
<name>A0AA44VSC5_9VIBR</name>
<dbReference type="AlphaFoldDB" id="A0AA44VSC5"/>